<name>A0A9P9E7X2_9PLEO</name>
<proteinExistence type="predicted"/>
<organism evidence="1 2">
    <name type="scientific">Dendryphion nanum</name>
    <dbReference type="NCBI Taxonomy" id="256645"/>
    <lineage>
        <taxon>Eukaryota</taxon>
        <taxon>Fungi</taxon>
        <taxon>Dikarya</taxon>
        <taxon>Ascomycota</taxon>
        <taxon>Pezizomycotina</taxon>
        <taxon>Dothideomycetes</taxon>
        <taxon>Pleosporomycetidae</taxon>
        <taxon>Pleosporales</taxon>
        <taxon>Torulaceae</taxon>
        <taxon>Dendryphion</taxon>
    </lineage>
</organism>
<comment type="caution">
    <text evidence="1">The sequence shown here is derived from an EMBL/GenBank/DDBJ whole genome shotgun (WGS) entry which is preliminary data.</text>
</comment>
<dbReference type="AlphaFoldDB" id="A0A9P9E7X2"/>
<sequence length="108" mass="11831">MVCAYLGSSYCNTKYELLPRYISLVGACEDQKELVSIILAVLFSAGVAMALPTESEFAGRAIEKRECNRRVCCSSSSYGYFECLDFLCTAFPDSISCPIICSQSCNTC</sequence>
<keyword evidence="2" id="KW-1185">Reference proteome</keyword>
<dbReference type="EMBL" id="JAGMWT010000003">
    <property type="protein sequence ID" value="KAH7132192.1"/>
    <property type="molecule type" value="Genomic_DNA"/>
</dbReference>
<dbReference type="Proteomes" id="UP000700596">
    <property type="component" value="Unassembled WGS sequence"/>
</dbReference>
<accession>A0A9P9E7X2</accession>
<gene>
    <name evidence="1" type="ORF">B0J11DRAFT_503368</name>
</gene>
<evidence type="ECO:0000313" key="1">
    <source>
        <dbReference type="EMBL" id="KAH7132192.1"/>
    </source>
</evidence>
<evidence type="ECO:0000313" key="2">
    <source>
        <dbReference type="Proteomes" id="UP000700596"/>
    </source>
</evidence>
<protein>
    <submittedName>
        <fullName evidence="1">Uncharacterized protein</fullName>
    </submittedName>
</protein>
<reference evidence="1" key="1">
    <citation type="journal article" date="2021" name="Nat. Commun.">
        <title>Genetic determinants of endophytism in the Arabidopsis root mycobiome.</title>
        <authorList>
            <person name="Mesny F."/>
            <person name="Miyauchi S."/>
            <person name="Thiergart T."/>
            <person name="Pickel B."/>
            <person name="Atanasova L."/>
            <person name="Karlsson M."/>
            <person name="Huettel B."/>
            <person name="Barry K.W."/>
            <person name="Haridas S."/>
            <person name="Chen C."/>
            <person name="Bauer D."/>
            <person name="Andreopoulos W."/>
            <person name="Pangilinan J."/>
            <person name="LaButti K."/>
            <person name="Riley R."/>
            <person name="Lipzen A."/>
            <person name="Clum A."/>
            <person name="Drula E."/>
            <person name="Henrissat B."/>
            <person name="Kohler A."/>
            <person name="Grigoriev I.V."/>
            <person name="Martin F.M."/>
            <person name="Hacquard S."/>
        </authorList>
    </citation>
    <scope>NUCLEOTIDE SEQUENCE</scope>
    <source>
        <strain evidence="1">MPI-CAGE-CH-0243</strain>
    </source>
</reference>